<protein>
    <recommendedName>
        <fullName evidence="4">G protein-coupled receptor</fullName>
    </recommendedName>
</protein>
<dbReference type="PANTHER" id="PTHR45830:SF15">
    <property type="entry name" value="SERPENTINE RECEPTOR, CLASS I"/>
    <property type="match status" value="1"/>
</dbReference>
<dbReference type="Pfam" id="PF10318">
    <property type="entry name" value="7TM_GPCR_Srh"/>
    <property type="match status" value="1"/>
</dbReference>
<gene>
    <name evidence="2" type="ORF">PENTCL1PPCAC_15541</name>
</gene>
<keyword evidence="1" id="KW-0812">Transmembrane</keyword>
<feature type="transmembrane region" description="Helical" evidence="1">
    <location>
        <begin position="29"/>
        <end position="47"/>
    </location>
</feature>
<organism evidence="2 3">
    <name type="scientific">Pristionchus entomophagus</name>
    <dbReference type="NCBI Taxonomy" id="358040"/>
    <lineage>
        <taxon>Eukaryota</taxon>
        <taxon>Metazoa</taxon>
        <taxon>Ecdysozoa</taxon>
        <taxon>Nematoda</taxon>
        <taxon>Chromadorea</taxon>
        <taxon>Rhabditida</taxon>
        <taxon>Rhabditina</taxon>
        <taxon>Diplogasteromorpha</taxon>
        <taxon>Diplogasteroidea</taxon>
        <taxon>Neodiplogasteridae</taxon>
        <taxon>Pristionchus</taxon>
    </lineage>
</organism>
<feature type="transmembrane region" description="Helical" evidence="1">
    <location>
        <begin position="59"/>
        <end position="79"/>
    </location>
</feature>
<dbReference type="InterPro" id="IPR019422">
    <property type="entry name" value="7TM_GPCR_serpentine_rcpt_Srh"/>
</dbReference>
<keyword evidence="3" id="KW-1185">Reference proteome</keyword>
<sequence length="296" mass="34335">IETNLSSLPFNFHWDRDFALSYVHTFQKWFPIFTLITIHPLIFYVVLVKSVGFGRDVMWGFIANQICLLLYEFNVSFLYRMVNLIPYAGLYCDGPLCRMGLPKWVLMRLCQIPLSLTYICSIPTSLFMLLRFHQMIVANSNTNIRFSKKTQAFIIIAESFLLLTNVFGFAYFGRDSDDSAKHLELPELEWLTHLGGTIFMFGPPGYPQYFMYEGVILLISMVIIAPFVTLLIIHSTAELRKQVTRNLSSSKTHRMKNGVIAVFYAQMIGILVFMWPPLECLFYILHLIYRDSLGHF</sequence>
<comment type="caution">
    <text evidence="2">The sequence shown here is derived from an EMBL/GenBank/DDBJ whole genome shotgun (WGS) entry which is preliminary data.</text>
</comment>
<dbReference type="PANTHER" id="PTHR45830">
    <property type="entry name" value="SERPENTINE RECEPTOR, CLASS I"/>
    <property type="match status" value="1"/>
</dbReference>
<feature type="transmembrane region" description="Helical" evidence="1">
    <location>
        <begin position="209"/>
        <end position="234"/>
    </location>
</feature>
<evidence type="ECO:0000313" key="2">
    <source>
        <dbReference type="EMBL" id="GMS93366.1"/>
    </source>
</evidence>
<dbReference type="EMBL" id="BTSX01000004">
    <property type="protein sequence ID" value="GMS93366.1"/>
    <property type="molecule type" value="Genomic_DNA"/>
</dbReference>
<name>A0AAV5TGZ6_9BILA</name>
<dbReference type="AlphaFoldDB" id="A0AAV5TGZ6"/>
<evidence type="ECO:0000256" key="1">
    <source>
        <dbReference type="SAM" id="Phobius"/>
    </source>
</evidence>
<evidence type="ECO:0008006" key="4">
    <source>
        <dbReference type="Google" id="ProtNLM"/>
    </source>
</evidence>
<feature type="transmembrane region" description="Helical" evidence="1">
    <location>
        <begin position="255"/>
        <end position="275"/>
    </location>
</feature>
<accession>A0AAV5TGZ6</accession>
<keyword evidence="1" id="KW-1133">Transmembrane helix</keyword>
<proteinExistence type="predicted"/>
<feature type="non-terminal residue" evidence="2">
    <location>
        <position position="1"/>
    </location>
</feature>
<feature type="transmembrane region" description="Helical" evidence="1">
    <location>
        <begin position="112"/>
        <end position="132"/>
    </location>
</feature>
<feature type="transmembrane region" description="Helical" evidence="1">
    <location>
        <begin position="152"/>
        <end position="172"/>
    </location>
</feature>
<evidence type="ECO:0000313" key="3">
    <source>
        <dbReference type="Proteomes" id="UP001432027"/>
    </source>
</evidence>
<dbReference type="Proteomes" id="UP001432027">
    <property type="component" value="Unassembled WGS sequence"/>
</dbReference>
<reference evidence="2" key="1">
    <citation type="submission" date="2023-10" db="EMBL/GenBank/DDBJ databases">
        <title>Genome assembly of Pristionchus species.</title>
        <authorList>
            <person name="Yoshida K."/>
            <person name="Sommer R.J."/>
        </authorList>
    </citation>
    <scope>NUCLEOTIDE SEQUENCE</scope>
    <source>
        <strain evidence="2">RS0144</strain>
    </source>
</reference>
<keyword evidence="1" id="KW-0472">Membrane</keyword>